<dbReference type="CDD" id="cd00096">
    <property type="entry name" value="Ig"/>
    <property type="match status" value="1"/>
</dbReference>
<feature type="domain" description="Fibronectin type-III" evidence="21">
    <location>
        <begin position="947"/>
        <end position="1045"/>
    </location>
</feature>
<evidence type="ECO:0000313" key="23">
    <source>
        <dbReference type="Proteomes" id="UP001591681"/>
    </source>
</evidence>
<evidence type="ECO:0000256" key="2">
    <source>
        <dbReference type="ARBA" id="ARBA00004624"/>
    </source>
</evidence>
<dbReference type="Gene3D" id="2.60.40.10">
    <property type="entry name" value="Immunoglobulins"/>
    <property type="match status" value="11"/>
</dbReference>
<comment type="subcellular location">
    <subcellularLocation>
        <location evidence="1">Cell membrane</location>
        <topology evidence="1">Single-pass type I membrane protein</topology>
    </subcellularLocation>
    <subcellularLocation>
        <location evidence="2">Cell projection</location>
        <location evidence="2">Growth cone</location>
    </subcellularLocation>
</comment>
<dbReference type="PANTHER" id="PTHR44170">
    <property type="entry name" value="PROTEIN SIDEKICK"/>
    <property type="match status" value="1"/>
</dbReference>
<dbReference type="GO" id="GO:0005886">
    <property type="term" value="C:plasma membrane"/>
    <property type="evidence" value="ECO:0007669"/>
    <property type="project" value="UniProtKB-SubCell"/>
</dbReference>
<feature type="domain" description="Ig-like" evidence="20">
    <location>
        <begin position="339"/>
        <end position="425"/>
    </location>
</feature>
<feature type="domain" description="Ig-like" evidence="20">
    <location>
        <begin position="521"/>
        <end position="613"/>
    </location>
</feature>
<protein>
    <recommendedName>
        <fullName evidence="16">Neural cell adhesion molecule L1</fullName>
    </recommendedName>
</protein>
<dbReference type="InterPro" id="IPR013098">
    <property type="entry name" value="Ig_I-set"/>
</dbReference>
<keyword evidence="13" id="KW-0966">Cell projection</keyword>
<dbReference type="EMBL" id="JBHFQA010000001">
    <property type="protein sequence ID" value="KAL2103937.1"/>
    <property type="molecule type" value="Genomic_DNA"/>
</dbReference>
<dbReference type="PROSITE" id="PS50853">
    <property type="entry name" value="FN3"/>
    <property type="match status" value="5"/>
</dbReference>
<feature type="compositionally biased region" description="Polar residues" evidence="17">
    <location>
        <begin position="1265"/>
        <end position="1285"/>
    </location>
</feature>
<feature type="domain" description="Ig-like" evidence="20">
    <location>
        <begin position="57"/>
        <end position="140"/>
    </location>
</feature>
<evidence type="ECO:0000256" key="18">
    <source>
        <dbReference type="SAM" id="Phobius"/>
    </source>
</evidence>
<name>A0ABD1KXR4_9TELE</name>
<evidence type="ECO:0000256" key="19">
    <source>
        <dbReference type="SAM" id="SignalP"/>
    </source>
</evidence>
<keyword evidence="10 18" id="KW-0472">Membrane</keyword>
<keyword evidence="4" id="KW-1003">Cell membrane</keyword>
<dbReference type="Proteomes" id="UP001591681">
    <property type="component" value="Unassembled WGS sequence"/>
</dbReference>
<feature type="chain" id="PRO_5044809002" description="Neural cell adhesion molecule L1" evidence="19">
    <location>
        <begin position="40"/>
        <end position="1292"/>
    </location>
</feature>
<dbReference type="GO" id="GO:0007155">
    <property type="term" value="P:cell adhesion"/>
    <property type="evidence" value="ECO:0007669"/>
    <property type="project" value="UniProtKB-KW"/>
</dbReference>
<dbReference type="FunFam" id="2.60.40.10:FF:000028">
    <property type="entry name" value="Neuronal cell adhesion molecule"/>
    <property type="match status" value="1"/>
</dbReference>
<comment type="caution">
    <text evidence="22">The sequence shown here is derived from an EMBL/GenBank/DDBJ whole genome shotgun (WGS) entry which is preliminary data.</text>
</comment>
<feature type="domain" description="Fibronectin type-III" evidence="21">
    <location>
        <begin position="1046"/>
        <end position="1140"/>
    </location>
</feature>
<evidence type="ECO:0000256" key="9">
    <source>
        <dbReference type="ARBA" id="ARBA00022989"/>
    </source>
</evidence>
<sequence>MPPAQCQQKGCRGQRSTLGLQHPLLCLLFLAMATGSALGSLEIHPDYKRRDLIRMPPTITEQPSSVIAHDPEEVTLKCRATGIPEPRYRWEKDGLLFRDLEDDGDLVINKSEVFNFYEGKYRCYASNDLGTAVSDVAEITTAFVPAVSKHTPPRFRKEEGESLVMPCDPPPNAPPHKIYWTDAEIQRVHISERVTPGLDGYLYFANVIPSDSRNDYTCHIRYHRNMIIQEAITLTVTPTNSLLRHRPHILRPPYSHSNYTALKGQHFYLECIPKGLPTPTVTWKRKDSNQELPHRTTNHGRWLLFSGISESDDGEYECIANNSVGTAYHTYTLKVEAAPYFTKQPRSLLYTPGETVRLECQVEGIPTPVLTWSINGEPISAFDEPRRKVSKGALILTDVKTSDTAVYQCEAVNKHGTILSNTYINVIVLPPQILTEDNKEYTRVAGKTANLECNAFGSPRPKVLWENEEMEPAQSHARMSQTVDGSLTITNVSAQDSGLYICSVINTNLSISAELKVLNKTKIETPPHNLRVKRGENAVLTCVFVVDPRLDGPDLLHWLKNGDVINEHPQDNKYTIFENGSLKITNVTSDDAGSYTCEVATALDTEKASASVTVVDKPFPPGGLTISPETDRSVSLSWVPGRDNNSPLTAFYIEMEEQHGDSQTWEEVKHVDADITQVEFQLRPYGTYRFRVIAENEIGKSHPSHASPPHQTPPAVPEHFPKGVRSESTQPEHLVITWQEMDRKEHYGPDFKYKVSWRQVVGRGPGWHDQHVTGSRFVVNDTETFTPFEIKVKAVNSLGEGPDSPPTIGHSGEDTPLEAPTGVTVGLVNGTAILVKWNPVKPESVRGHLKGYRIHLRRLDPPGRRRRHLLEIKRWDMKAEQVQGQGGAGEQQEERVVEVRGYKEEEVVGGLQFFSSYELTVTVFNSKGDGPHSEPSTIRTPEGAPGPPIFLEFDSPSESELILYWRPPLKPNGILTGYRLQYGEIVDANGTSPLMVDIDIPDPTKTDIKLDWLNPQNYYYFYLQGRTAAGLGEATKMRGATLLDGVPPSVINVTLGDNYANLSWTTGERYRNVVFQIHFLRKNAGSEWEVLEPVNSNQGFCQLPSLQPGTEYHLRSVLNNATYWEGEVRTMGPALSVLNTNFAAQGWFIGLISACVLLLLILLILCLIKRSKGGKYSVKDKEEGQGDSEARPMKDEQFGEYSDNDEKRTMSQPSLCGESKLGSDDSLAEYGDSVDIQFNEDGSFIGQYSGRREPHPHHAGHESSGAGSPINNMPPQSISFNNSVTGILDRSN</sequence>
<proteinExistence type="inferred from homology"/>
<feature type="domain" description="Fibronectin type-III" evidence="21">
    <location>
        <begin position="720"/>
        <end position="814"/>
    </location>
</feature>
<keyword evidence="14" id="KW-0393">Immunoglobulin domain</keyword>
<dbReference type="Pfam" id="PF13927">
    <property type="entry name" value="Ig_3"/>
    <property type="match status" value="2"/>
</dbReference>
<accession>A0ABD1KXR4</accession>
<feature type="region of interest" description="Disordered" evidence="17">
    <location>
        <begin position="700"/>
        <end position="729"/>
    </location>
</feature>
<dbReference type="Pfam" id="PF13882">
    <property type="entry name" value="Bravo_FIGEY"/>
    <property type="match status" value="1"/>
</dbReference>
<keyword evidence="23" id="KW-1185">Reference proteome</keyword>
<dbReference type="PROSITE" id="PS50835">
    <property type="entry name" value="IG_LIKE"/>
    <property type="match status" value="6"/>
</dbReference>
<feature type="domain" description="Fibronectin type-III" evidence="21">
    <location>
        <begin position="620"/>
        <end position="715"/>
    </location>
</feature>
<feature type="signal peptide" evidence="19">
    <location>
        <begin position="1"/>
        <end position="39"/>
    </location>
</feature>
<evidence type="ECO:0000313" key="22">
    <source>
        <dbReference type="EMBL" id="KAL2103937.1"/>
    </source>
</evidence>
<dbReference type="InterPro" id="IPR036179">
    <property type="entry name" value="Ig-like_dom_sf"/>
</dbReference>
<dbReference type="InterPro" id="IPR007110">
    <property type="entry name" value="Ig-like_dom"/>
</dbReference>
<dbReference type="SMART" id="SM00060">
    <property type="entry name" value="FN3"/>
    <property type="match status" value="5"/>
</dbReference>
<comment type="function">
    <text evidence="15">Neural cell adhesion molecule involved in the dynamics of cell adhesion and in the generation of transmembrane signals at tyrosine kinase receptors. During brain development, critical in multiple processes, including neuronal migration, axonal growth and fasciculation, and synaptogenesis. In the mature brain, plays a role in the dynamics of neuronal structure and function, including synaptic plasticity.</text>
</comment>
<feature type="region of interest" description="Disordered" evidence="17">
    <location>
        <begin position="1245"/>
        <end position="1292"/>
    </location>
</feature>
<keyword evidence="12" id="KW-0325">Glycoprotein</keyword>
<keyword evidence="5 18" id="KW-0812">Transmembrane</keyword>
<evidence type="ECO:0000256" key="3">
    <source>
        <dbReference type="ARBA" id="ARBA00008588"/>
    </source>
</evidence>
<keyword evidence="7" id="KW-0677">Repeat</keyword>
<dbReference type="SMART" id="SM00408">
    <property type="entry name" value="IGc2"/>
    <property type="match status" value="5"/>
</dbReference>
<feature type="region of interest" description="Disordered" evidence="17">
    <location>
        <begin position="1177"/>
        <end position="1218"/>
    </location>
</feature>
<keyword evidence="11" id="KW-1015">Disulfide bond</keyword>
<evidence type="ECO:0000256" key="14">
    <source>
        <dbReference type="ARBA" id="ARBA00023319"/>
    </source>
</evidence>
<feature type="domain" description="Ig-like" evidence="20">
    <location>
        <begin position="145"/>
        <end position="235"/>
    </location>
</feature>
<evidence type="ECO:0000256" key="1">
    <source>
        <dbReference type="ARBA" id="ARBA00004251"/>
    </source>
</evidence>
<dbReference type="InterPro" id="IPR003598">
    <property type="entry name" value="Ig_sub2"/>
</dbReference>
<evidence type="ECO:0000256" key="17">
    <source>
        <dbReference type="SAM" id="MobiDB-lite"/>
    </source>
</evidence>
<evidence type="ECO:0000256" key="10">
    <source>
        <dbReference type="ARBA" id="ARBA00023136"/>
    </source>
</evidence>
<comment type="similarity">
    <text evidence="3">Belongs to the immunoglobulin superfamily. L1/neurofascin/NgCAM family.</text>
</comment>
<reference evidence="22 23" key="1">
    <citation type="submission" date="2024-09" db="EMBL/GenBank/DDBJ databases">
        <title>A chromosome-level genome assembly of Gray's grenadier anchovy, Coilia grayii.</title>
        <authorList>
            <person name="Fu Z."/>
        </authorList>
    </citation>
    <scope>NUCLEOTIDE SEQUENCE [LARGE SCALE GENOMIC DNA]</scope>
    <source>
        <strain evidence="22">G4</strain>
        <tissue evidence="22">Muscle</tissue>
    </source>
</reference>
<evidence type="ECO:0000256" key="13">
    <source>
        <dbReference type="ARBA" id="ARBA00023273"/>
    </source>
</evidence>
<evidence type="ECO:0000259" key="20">
    <source>
        <dbReference type="PROSITE" id="PS50835"/>
    </source>
</evidence>
<dbReference type="InterPro" id="IPR026966">
    <property type="entry name" value="Neurofascin/L1/NrCAM_C"/>
</dbReference>
<dbReference type="FunFam" id="2.60.40.10:FF:000078">
    <property type="entry name" value="Neuronal cell adhesion molecule"/>
    <property type="match status" value="1"/>
</dbReference>
<dbReference type="SUPFAM" id="SSF49265">
    <property type="entry name" value="Fibronectin type III"/>
    <property type="match status" value="3"/>
</dbReference>
<feature type="transmembrane region" description="Helical" evidence="18">
    <location>
        <begin position="1147"/>
        <end position="1168"/>
    </location>
</feature>
<dbReference type="PANTHER" id="PTHR44170:SF36">
    <property type="entry name" value="L1 CELL ADHESION MOLECULE"/>
    <property type="match status" value="1"/>
</dbReference>
<evidence type="ECO:0000256" key="12">
    <source>
        <dbReference type="ARBA" id="ARBA00023180"/>
    </source>
</evidence>
<feature type="domain" description="Ig-like" evidence="20">
    <location>
        <begin position="247"/>
        <end position="334"/>
    </location>
</feature>
<evidence type="ECO:0000256" key="4">
    <source>
        <dbReference type="ARBA" id="ARBA00022475"/>
    </source>
</evidence>
<feature type="domain" description="Fibronectin type-III" evidence="21">
    <location>
        <begin position="819"/>
        <end position="943"/>
    </location>
</feature>
<feature type="domain" description="Ig-like" evidence="20">
    <location>
        <begin position="431"/>
        <end position="512"/>
    </location>
</feature>
<dbReference type="Pfam" id="PF07679">
    <property type="entry name" value="I-set"/>
    <property type="match status" value="3"/>
</dbReference>
<dbReference type="GO" id="GO:0030426">
    <property type="term" value="C:growth cone"/>
    <property type="evidence" value="ECO:0007669"/>
    <property type="project" value="UniProtKB-SubCell"/>
</dbReference>
<feature type="compositionally biased region" description="Basic and acidic residues" evidence="17">
    <location>
        <begin position="1177"/>
        <end position="1197"/>
    </location>
</feature>
<evidence type="ECO:0000256" key="8">
    <source>
        <dbReference type="ARBA" id="ARBA00022889"/>
    </source>
</evidence>
<dbReference type="InterPro" id="IPR036116">
    <property type="entry name" value="FN3_sf"/>
</dbReference>
<keyword evidence="9 18" id="KW-1133">Transmembrane helix</keyword>
<dbReference type="CDD" id="cd00063">
    <property type="entry name" value="FN3"/>
    <property type="match status" value="5"/>
</dbReference>
<keyword evidence="8" id="KW-0130">Cell adhesion</keyword>
<dbReference type="FunFam" id="2.60.40.10:FF:000005">
    <property type="entry name" value="Neuronal cell adhesion molecule"/>
    <property type="match status" value="1"/>
</dbReference>
<keyword evidence="6 19" id="KW-0732">Signal</keyword>
<evidence type="ECO:0000259" key="21">
    <source>
        <dbReference type="PROSITE" id="PS50853"/>
    </source>
</evidence>
<evidence type="ECO:0000256" key="11">
    <source>
        <dbReference type="ARBA" id="ARBA00023157"/>
    </source>
</evidence>
<organism evidence="22 23">
    <name type="scientific">Coilia grayii</name>
    <name type="common">Gray's grenadier anchovy</name>
    <dbReference type="NCBI Taxonomy" id="363190"/>
    <lineage>
        <taxon>Eukaryota</taxon>
        <taxon>Metazoa</taxon>
        <taxon>Chordata</taxon>
        <taxon>Craniata</taxon>
        <taxon>Vertebrata</taxon>
        <taxon>Euteleostomi</taxon>
        <taxon>Actinopterygii</taxon>
        <taxon>Neopterygii</taxon>
        <taxon>Teleostei</taxon>
        <taxon>Clupei</taxon>
        <taxon>Clupeiformes</taxon>
        <taxon>Clupeoidei</taxon>
        <taxon>Engraulidae</taxon>
        <taxon>Coilinae</taxon>
        <taxon>Coilia</taxon>
    </lineage>
</organism>
<evidence type="ECO:0000256" key="6">
    <source>
        <dbReference type="ARBA" id="ARBA00022729"/>
    </source>
</evidence>
<gene>
    <name evidence="22" type="ORF">ACEWY4_000805</name>
</gene>
<dbReference type="SMART" id="SM00409">
    <property type="entry name" value="IG"/>
    <property type="match status" value="6"/>
</dbReference>
<dbReference type="FunFam" id="2.60.40.10:FF:000057">
    <property type="entry name" value="neural cell adhesion molecule L1"/>
    <property type="match status" value="1"/>
</dbReference>
<dbReference type="InterPro" id="IPR003961">
    <property type="entry name" value="FN3_dom"/>
</dbReference>
<dbReference type="SUPFAM" id="SSF48726">
    <property type="entry name" value="Immunoglobulin"/>
    <property type="match status" value="6"/>
</dbReference>
<dbReference type="Pfam" id="PF00041">
    <property type="entry name" value="fn3"/>
    <property type="match status" value="4"/>
</dbReference>
<evidence type="ECO:0000256" key="15">
    <source>
        <dbReference type="ARBA" id="ARBA00060042"/>
    </source>
</evidence>
<dbReference type="InterPro" id="IPR003599">
    <property type="entry name" value="Ig_sub"/>
</dbReference>
<dbReference type="InterPro" id="IPR013783">
    <property type="entry name" value="Ig-like_fold"/>
</dbReference>
<evidence type="ECO:0000256" key="16">
    <source>
        <dbReference type="ARBA" id="ARBA00074488"/>
    </source>
</evidence>
<dbReference type="FunFam" id="2.60.40.10:FF:000032">
    <property type="entry name" value="palladin isoform X1"/>
    <property type="match status" value="1"/>
</dbReference>
<evidence type="ECO:0000256" key="5">
    <source>
        <dbReference type="ARBA" id="ARBA00022692"/>
    </source>
</evidence>
<evidence type="ECO:0000256" key="7">
    <source>
        <dbReference type="ARBA" id="ARBA00022737"/>
    </source>
</evidence>